<reference evidence="2" key="1">
    <citation type="journal article" date="2005" name="Nature">
        <title>The map-based sequence of the rice genome.</title>
        <authorList>
            <consortium name="International rice genome sequencing project (IRGSP)"/>
            <person name="Matsumoto T."/>
            <person name="Wu J."/>
            <person name="Kanamori H."/>
            <person name="Katayose Y."/>
            <person name="Fujisawa M."/>
            <person name="Namiki N."/>
            <person name="Mizuno H."/>
            <person name="Yamamoto K."/>
            <person name="Antonio B.A."/>
            <person name="Baba T."/>
            <person name="Sakata K."/>
            <person name="Nagamura Y."/>
            <person name="Aoki H."/>
            <person name="Arikawa K."/>
            <person name="Arita K."/>
            <person name="Bito T."/>
            <person name="Chiden Y."/>
            <person name="Fujitsuka N."/>
            <person name="Fukunaka R."/>
            <person name="Hamada M."/>
            <person name="Harada C."/>
            <person name="Hayashi A."/>
            <person name="Hijishita S."/>
            <person name="Honda M."/>
            <person name="Hosokawa S."/>
            <person name="Ichikawa Y."/>
            <person name="Idonuma A."/>
            <person name="Iijima M."/>
            <person name="Ikeda M."/>
            <person name="Ikeno M."/>
            <person name="Ito K."/>
            <person name="Ito S."/>
            <person name="Ito T."/>
            <person name="Ito Y."/>
            <person name="Ito Y."/>
            <person name="Iwabuchi A."/>
            <person name="Kamiya K."/>
            <person name="Karasawa W."/>
            <person name="Kurita K."/>
            <person name="Katagiri S."/>
            <person name="Kikuta A."/>
            <person name="Kobayashi H."/>
            <person name="Kobayashi N."/>
            <person name="Machita K."/>
            <person name="Maehara T."/>
            <person name="Masukawa M."/>
            <person name="Mizubayashi T."/>
            <person name="Mukai Y."/>
            <person name="Nagasaki H."/>
            <person name="Nagata Y."/>
            <person name="Naito S."/>
            <person name="Nakashima M."/>
            <person name="Nakama Y."/>
            <person name="Nakamichi Y."/>
            <person name="Nakamura M."/>
            <person name="Meguro A."/>
            <person name="Negishi M."/>
            <person name="Ohta I."/>
            <person name="Ohta T."/>
            <person name="Okamoto M."/>
            <person name="Ono N."/>
            <person name="Saji S."/>
            <person name="Sakaguchi M."/>
            <person name="Sakai K."/>
            <person name="Shibata M."/>
            <person name="Shimokawa T."/>
            <person name="Song J."/>
            <person name="Takazaki Y."/>
            <person name="Terasawa K."/>
            <person name="Tsugane M."/>
            <person name="Tsuji K."/>
            <person name="Ueda S."/>
            <person name="Waki K."/>
            <person name="Yamagata H."/>
            <person name="Yamamoto M."/>
            <person name="Yamamoto S."/>
            <person name="Yamane H."/>
            <person name="Yoshiki S."/>
            <person name="Yoshihara R."/>
            <person name="Yukawa K."/>
            <person name="Zhong H."/>
            <person name="Yano M."/>
            <person name="Yuan Q."/>
            <person name="Ouyang S."/>
            <person name="Liu J."/>
            <person name="Jones K.M."/>
            <person name="Gansberger K."/>
            <person name="Moffat K."/>
            <person name="Hill J."/>
            <person name="Bera J."/>
            <person name="Fadrosh D."/>
            <person name="Jin S."/>
            <person name="Johri S."/>
            <person name="Kim M."/>
            <person name="Overton L."/>
            <person name="Reardon M."/>
            <person name="Tsitrin T."/>
            <person name="Vuong H."/>
            <person name="Weaver B."/>
            <person name="Ciecko A."/>
            <person name="Tallon L."/>
            <person name="Jackson J."/>
            <person name="Pai G."/>
            <person name="Aken S.V."/>
            <person name="Utterback T."/>
            <person name="Reidmuller S."/>
            <person name="Feldblyum T."/>
            <person name="Hsiao J."/>
            <person name="Zismann V."/>
            <person name="Iobst S."/>
            <person name="de Vazeille A.R."/>
            <person name="Buell C.R."/>
            <person name="Ying K."/>
            <person name="Li Y."/>
            <person name="Lu T."/>
            <person name="Huang Y."/>
            <person name="Zhao Q."/>
            <person name="Feng Q."/>
            <person name="Zhang L."/>
            <person name="Zhu J."/>
            <person name="Weng Q."/>
            <person name="Mu J."/>
            <person name="Lu Y."/>
            <person name="Fan D."/>
            <person name="Liu Y."/>
            <person name="Guan J."/>
            <person name="Zhang Y."/>
            <person name="Yu S."/>
            <person name="Liu X."/>
            <person name="Zhang Y."/>
            <person name="Hong G."/>
            <person name="Han B."/>
            <person name="Choisne N."/>
            <person name="Demange N."/>
            <person name="Orjeda G."/>
            <person name="Samain S."/>
            <person name="Cattolico L."/>
            <person name="Pelletier E."/>
            <person name="Couloux A."/>
            <person name="Segurens B."/>
            <person name="Wincker P."/>
            <person name="D'Hont A."/>
            <person name="Scarpelli C."/>
            <person name="Weissenbach J."/>
            <person name="Salanoubat M."/>
            <person name="Quetier F."/>
            <person name="Yu Y."/>
            <person name="Kim H.R."/>
            <person name="Rambo T."/>
            <person name="Currie J."/>
            <person name="Collura K."/>
            <person name="Luo M."/>
            <person name="Yang T."/>
            <person name="Ammiraju J.S.S."/>
            <person name="Engler F."/>
            <person name="Soderlund C."/>
            <person name="Wing R.A."/>
            <person name="Palmer L.E."/>
            <person name="de la Bastide M."/>
            <person name="Spiegel L."/>
            <person name="Nascimento L."/>
            <person name="Zutavern T."/>
            <person name="O'Shaughnessy A."/>
            <person name="Dike S."/>
            <person name="Dedhia N."/>
            <person name="Preston R."/>
            <person name="Balija V."/>
            <person name="McCombie W.R."/>
            <person name="Chow T."/>
            <person name="Chen H."/>
            <person name="Chung M."/>
            <person name="Chen C."/>
            <person name="Shaw J."/>
            <person name="Wu H."/>
            <person name="Hsiao K."/>
            <person name="Chao Y."/>
            <person name="Chu M."/>
            <person name="Cheng C."/>
            <person name="Hour A."/>
            <person name="Lee P."/>
            <person name="Lin S."/>
            <person name="Lin Y."/>
            <person name="Liou J."/>
            <person name="Liu S."/>
            <person name="Hsing Y."/>
            <person name="Raghuvanshi S."/>
            <person name="Mohanty A."/>
            <person name="Bharti A.K."/>
            <person name="Gaur A."/>
            <person name="Gupta V."/>
            <person name="Kumar D."/>
            <person name="Ravi V."/>
            <person name="Vij S."/>
            <person name="Kapur A."/>
            <person name="Khurana P."/>
            <person name="Khurana P."/>
            <person name="Khurana J.P."/>
            <person name="Tyagi A.K."/>
            <person name="Gaikwad K."/>
            <person name="Singh A."/>
            <person name="Dalal V."/>
            <person name="Srivastava S."/>
            <person name="Dixit A."/>
            <person name="Pal A.K."/>
            <person name="Ghazi I.A."/>
            <person name="Yadav M."/>
            <person name="Pandit A."/>
            <person name="Bhargava A."/>
            <person name="Sureshbabu K."/>
            <person name="Batra K."/>
            <person name="Sharma T.R."/>
            <person name="Mohapatra T."/>
            <person name="Singh N.K."/>
            <person name="Messing J."/>
            <person name="Nelson A.B."/>
            <person name="Fuks G."/>
            <person name="Kavchok S."/>
            <person name="Keizer G."/>
            <person name="Linton E."/>
            <person name="Llaca V."/>
            <person name="Song R."/>
            <person name="Tanyolac B."/>
            <person name="Young S."/>
            <person name="Ho-Il K."/>
            <person name="Hahn J.H."/>
            <person name="Sangsakoo G."/>
            <person name="Vanavichit A."/>
            <person name="de Mattos Luiz.A.T."/>
            <person name="Zimmer P.D."/>
            <person name="Malone G."/>
            <person name="Dellagostin O."/>
            <person name="de Oliveira A.C."/>
            <person name="Bevan M."/>
            <person name="Bancroft I."/>
            <person name="Minx P."/>
            <person name="Cordum H."/>
            <person name="Wilson R."/>
            <person name="Cheng Z."/>
            <person name="Jin W."/>
            <person name="Jiang J."/>
            <person name="Leong S.A."/>
            <person name="Iwama H."/>
            <person name="Gojobori T."/>
            <person name="Itoh T."/>
            <person name="Niimura Y."/>
            <person name="Fujii Y."/>
            <person name="Habara T."/>
            <person name="Sakai H."/>
            <person name="Sato Y."/>
            <person name="Wilson G."/>
            <person name="Kumar K."/>
            <person name="McCouch S."/>
            <person name="Juretic N."/>
            <person name="Hoen D."/>
            <person name="Wright S."/>
            <person name="Bruskiewich R."/>
            <person name="Bureau T."/>
            <person name="Miyao A."/>
            <person name="Hirochika H."/>
            <person name="Nishikawa T."/>
            <person name="Kadowaki K."/>
            <person name="Sugiura M."/>
            <person name="Burr B."/>
            <person name="Sasaki T."/>
        </authorList>
    </citation>
    <scope>NUCLEOTIDE SEQUENCE [LARGE SCALE GENOMIC DNA]</scope>
    <source>
        <strain evidence="2">cv. Nipponbare</strain>
    </source>
</reference>
<evidence type="ECO:0000313" key="1">
    <source>
        <dbReference type="EMBL" id="BAS74812.1"/>
    </source>
</evidence>
<dbReference type="EMBL" id="AP014957">
    <property type="protein sequence ID" value="BAS74812.1"/>
    <property type="molecule type" value="Genomic_DNA"/>
</dbReference>
<dbReference type="InParanoid" id="A0A0P0V9C1"/>
<organism evidence="1 2">
    <name type="scientific">Oryza sativa subsp. japonica</name>
    <name type="common">Rice</name>
    <dbReference type="NCBI Taxonomy" id="39947"/>
    <lineage>
        <taxon>Eukaryota</taxon>
        <taxon>Viridiplantae</taxon>
        <taxon>Streptophyta</taxon>
        <taxon>Embryophyta</taxon>
        <taxon>Tracheophyta</taxon>
        <taxon>Spermatophyta</taxon>
        <taxon>Magnoliopsida</taxon>
        <taxon>Liliopsida</taxon>
        <taxon>Poales</taxon>
        <taxon>Poaceae</taxon>
        <taxon>BOP clade</taxon>
        <taxon>Oryzoideae</taxon>
        <taxon>Oryzeae</taxon>
        <taxon>Oryzinae</taxon>
        <taxon>Oryza</taxon>
        <taxon>Oryza sativa</taxon>
    </lineage>
</organism>
<dbReference type="Gramene" id="Os01t0802900-01">
    <property type="protein sequence ID" value="Os01t0802900-01"/>
    <property type="gene ID" value="Os01g0802900"/>
</dbReference>
<sequence>MTVKERKIHTATYMYDTSTFRITESDMPPSPPAPPPPSFPTAILLPAARRSVSPAPARRWIWAGWRAVPRRRAREMECEIWEGAGEEEEADLAGKEER</sequence>
<accession>A0A0P0V9C1</accession>
<dbReference type="AlphaFoldDB" id="A0A0P0V9C1"/>
<evidence type="ECO:0000313" key="2">
    <source>
        <dbReference type="Proteomes" id="UP000059680"/>
    </source>
</evidence>
<reference evidence="1 2" key="3">
    <citation type="journal article" date="2013" name="Rice">
        <title>Improvement of the Oryza sativa Nipponbare reference genome using next generation sequence and optical map data.</title>
        <authorList>
            <person name="Kawahara Y."/>
            <person name="de la Bastide M."/>
            <person name="Hamilton J.P."/>
            <person name="Kanamori H."/>
            <person name="McCombie W.R."/>
            <person name="Ouyang S."/>
            <person name="Schwartz D.C."/>
            <person name="Tanaka T."/>
            <person name="Wu J."/>
            <person name="Zhou S."/>
            <person name="Childs K.L."/>
            <person name="Davidson R.M."/>
            <person name="Lin H."/>
            <person name="Quesada-Ocampo L."/>
            <person name="Vaillancourt B."/>
            <person name="Sakai H."/>
            <person name="Lee S.S."/>
            <person name="Kim J."/>
            <person name="Numa H."/>
            <person name="Itoh T."/>
            <person name="Buell C.R."/>
            <person name="Matsumoto T."/>
        </authorList>
    </citation>
    <scope>NUCLEOTIDE SEQUENCE [LARGE SCALE GENOMIC DNA]</scope>
    <source>
        <strain evidence="2">cv. Nipponbare</strain>
    </source>
</reference>
<reference evidence="1 2" key="2">
    <citation type="journal article" date="2013" name="Plant Cell Physiol.">
        <title>Rice Annotation Project Database (RAP-DB): an integrative and interactive database for rice genomics.</title>
        <authorList>
            <person name="Sakai H."/>
            <person name="Lee S.S."/>
            <person name="Tanaka T."/>
            <person name="Numa H."/>
            <person name="Kim J."/>
            <person name="Kawahara Y."/>
            <person name="Wakimoto H."/>
            <person name="Yang C.C."/>
            <person name="Iwamoto M."/>
            <person name="Abe T."/>
            <person name="Yamada Y."/>
            <person name="Muto A."/>
            <person name="Inokuchi H."/>
            <person name="Ikemura T."/>
            <person name="Matsumoto T."/>
            <person name="Sasaki T."/>
            <person name="Itoh T."/>
        </authorList>
    </citation>
    <scope>NUCLEOTIDE SEQUENCE [LARGE SCALE GENOMIC DNA]</scope>
    <source>
        <strain evidence="2">cv. Nipponbare</strain>
    </source>
</reference>
<keyword evidence="2" id="KW-1185">Reference proteome</keyword>
<dbReference type="PaxDb" id="39947-A0A0P0V9C1"/>
<protein>
    <submittedName>
        <fullName evidence="1">Os01g0802900 protein</fullName>
    </submittedName>
</protein>
<name>A0A0P0V9C1_ORYSJ</name>
<proteinExistence type="predicted"/>
<dbReference type="Proteomes" id="UP000059680">
    <property type="component" value="Chromosome 1"/>
</dbReference>
<gene>
    <name evidence="1" type="ordered locus">Os01g0802900</name>
    <name evidence="1" type="ORF">OSNPB_010802900</name>
</gene>